<dbReference type="Pfam" id="PF10138">
    <property type="entry name" value="vWA-TerF-like"/>
    <property type="match status" value="1"/>
</dbReference>
<dbReference type="AlphaFoldDB" id="A0A2N3IIG2"/>
<dbReference type="Gene3D" id="3.40.50.410">
    <property type="entry name" value="von Willebrand factor, type A domain"/>
    <property type="match status" value="1"/>
</dbReference>
<evidence type="ECO:0000313" key="3">
    <source>
        <dbReference type="Proteomes" id="UP000233387"/>
    </source>
</evidence>
<dbReference type="PANTHER" id="PTHR34706:SF1">
    <property type="entry name" value="VWFA DOMAIN-CONTAINING PROTEIN"/>
    <property type="match status" value="1"/>
</dbReference>
<reference evidence="2 3" key="1">
    <citation type="submission" date="2017-06" db="EMBL/GenBank/DDBJ databases">
        <title>Raineya orbicola gen. nov., sp. nov. a slightly thermophilic bacterium of the phylum Bacteroidetes and the description of Raineyaceae fam. nov.</title>
        <authorList>
            <person name="Albuquerque L."/>
            <person name="Polonia A.R.M."/>
            <person name="Barroso C."/>
            <person name="Froufe H.J.C."/>
            <person name="Lage O."/>
            <person name="Lobo-Da-Cunha A."/>
            <person name="Egas C."/>
            <person name="Da Costa M.S."/>
        </authorList>
    </citation>
    <scope>NUCLEOTIDE SEQUENCE [LARGE SCALE GENOMIC DNA]</scope>
    <source>
        <strain evidence="2 3">SPSPC-11</strain>
    </source>
</reference>
<dbReference type="InterPro" id="IPR019303">
    <property type="entry name" value="vWA_TerF_C"/>
</dbReference>
<dbReference type="InterPro" id="IPR002035">
    <property type="entry name" value="VWF_A"/>
</dbReference>
<dbReference type="PROSITE" id="PS50234">
    <property type="entry name" value="VWFA"/>
    <property type="match status" value="1"/>
</dbReference>
<dbReference type="EMBL" id="NKXO01000011">
    <property type="protein sequence ID" value="PKQ70097.1"/>
    <property type="molecule type" value="Genomic_DNA"/>
</dbReference>
<evidence type="ECO:0000313" key="2">
    <source>
        <dbReference type="EMBL" id="PKQ70097.1"/>
    </source>
</evidence>
<dbReference type="SUPFAM" id="SSF53300">
    <property type="entry name" value="vWA-like"/>
    <property type="match status" value="1"/>
</dbReference>
<sequence>MKCTLILDKSGSMTIRDQKNGRSRWEACKEAITALAYKAEQKDPEGMTLYMFAGRFKKYEKVTAAKVTEIYEENEPGGGTELGEVLEDLFKQISERKAKGSTEPELVLVVTDGEPDNRETVAQAIAKMSHKIKDRSELAISFIQVGTDPAATDFLKTLDDDLTKAGAALDIVDTVTLEEMEEYSLSQIFEKAFAD</sequence>
<proteinExistence type="predicted"/>
<protein>
    <submittedName>
        <fullName evidence="2">von Willebrand factor type A domain</fullName>
    </submittedName>
</protein>
<dbReference type="InterPro" id="IPR036465">
    <property type="entry name" value="vWFA_dom_sf"/>
</dbReference>
<dbReference type="SMART" id="SM00327">
    <property type="entry name" value="VWA"/>
    <property type="match status" value="1"/>
</dbReference>
<dbReference type="Proteomes" id="UP000233387">
    <property type="component" value="Unassembled WGS sequence"/>
</dbReference>
<dbReference type="OrthoDB" id="1523785at2"/>
<keyword evidence="3" id="KW-1185">Reference proteome</keyword>
<dbReference type="RefSeq" id="WP_101358164.1">
    <property type="nucleotide sequence ID" value="NZ_NKXO01000011.1"/>
</dbReference>
<dbReference type="PANTHER" id="PTHR34706">
    <property type="entry name" value="SLR1338 PROTEIN"/>
    <property type="match status" value="1"/>
</dbReference>
<gene>
    <name evidence="2" type="ORF">Rain11_0901</name>
</gene>
<evidence type="ECO:0000259" key="1">
    <source>
        <dbReference type="PROSITE" id="PS50234"/>
    </source>
</evidence>
<name>A0A2N3IIG2_9BACT</name>
<feature type="domain" description="VWFA" evidence="1">
    <location>
        <begin position="2"/>
        <end position="192"/>
    </location>
</feature>
<accession>A0A2N3IIG2</accession>
<organism evidence="2 3">
    <name type="scientific">Raineya orbicola</name>
    <dbReference type="NCBI Taxonomy" id="2016530"/>
    <lineage>
        <taxon>Bacteria</taxon>
        <taxon>Pseudomonadati</taxon>
        <taxon>Bacteroidota</taxon>
        <taxon>Cytophagia</taxon>
        <taxon>Cytophagales</taxon>
        <taxon>Raineyaceae</taxon>
        <taxon>Raineya</taxon>
    </lineage>
</organism>
<comment type="caution">
    <text evidence="2">The sequence shown here is derived from an EMBL/GenBank/DDBJ whole genome shotgun (WGS) entry which is preliminary data.</text>
</comment>